<dbReference type="Pfam" id="PF00249">
    <property type="entry name" value="Myb_DNA-binding"/>
    <property type="match status" value="1"/>
</dbReference>
<dbReference type="GO" id="GO:0003677">
    <property type="term" value="F:DNA binding"/>
    <property type="evidence" value="ECO:0007669"/>
    <property type="project" value="UniProtKB-KW"/>
</dbReference>
<organism evidence="5 6">
    <name type="scientific">Lithospermum erythrorhizon</name>
    <name type="common">Purple gromwell</name>
    <name type="synonym">Lithospermum officinale var. erythrorhizon</name>
    <dbReference type="NCBI Taxonomy" id="34254"/>
    <lineage>
        <taxon>Eukaryota</taxon>
        <taxon>Viridiplantae</taxon>
        <taxon>Streptophyta</taxon>
        <taxon>Embryophyta</taxon>
        <taxon>Tracheophyta</taxon>
        <taxon>Spermatophyta</taxon>
        <taxon>Magnoliopsida</taxon>
        <taxon>eudicotyledons</taxon>
        <taxon>Gunneridae</taxon>
        <taxon>Pentapetalae</taxon>
        <taxon>asterids</taxon>
        <taxon>lamiids</taxon>
        <taxon>Boraginales</taxon>
        <taxon>Boraginaceae</taxon>
        <taxon>Boraginoideae</taxon>
        <taxon>Lithospermeae</taxon>
        <taxon>Lithospermum</taxon>
    </lineage>
</organism>
<evidence type="ECO:0000256" key="2">
    <source>
        <dbReference type="ARBA" id="ARBA00023242"/>
    </source>
</evidence>
<sequence length="794" mass="88867">MSVKLLVSEYDSGSPSSNLVLKYGDSGVGTSSLDLNTYHPPVKKQPRQWAAWTRQEEESFFNALRQVGKNFEKITNCVQSKNKDQVRHYYYRLVRRMNKLLGPDLCLDAKNSKVTNSAMLRWWSLLEKYSCKPSKLHLKPRRYKLFVETLENQLWRDRRKYIRRHPSLSDHNSASVPNIVSDHGRPLNQDILDVKEVPADSQKIPKPGTGKGSSVKRDTDIGFSRGNRKPELSISRTSRQRRKIGVSTAAYKKWEKAAMAGVSLVADAAEHLERTTVKELENVRGEHVQNGMEPLREEMHVFPSTSPNPLMETNVQGSVKLKLQLFPMAESIRRTLEMDNHNPHLELTLSTRKKISSVMEHLNRKWGNSSIAHGDLMLLPYTSPSESLVDCQKWNKDCNLNASDVHALVGSPPVFRLRYGWFTNTELGSGQLQLPILSTPSTVEECKANMNDQTEQEFDLLVTSNLQIRDECEEPSELIKDNALPTTKQVSSVVDPHSGMHGCLPNMDSSVNILRNLDNVPSLCLPRMDNDLDTAMRLIDSSDDFGVHKNTSVGNWADSLTNISVGQLLSEASQDGGPNCVSSPVPFSCRSVQQTSFCSDSFDAAIAAHICNYESEAVGQSAPLCHASSIWDAEETRDEFSFQKTSPLVENFQGVSKYTSLEILEQIARPISVAAESSVQEVHCHEEFLPDDPPQENFVDEPRSDTSSKYLDGLTDIYWPDSLGPLDLDIPSSRYHSEDVILSDSLGGLSRLIASSLDAFQNCSFFGSDKKEPTSVVEARETAPVTDYKIKTEV</sequence>
<dbReference type="FunFam" id="1.10.10.60:FF:000287">
    <property type="entry name" value="TSL-kinase interacting protein 1"/>
    <property type="match status" value="1"/>
</dbReference>
<dbReference type="InterPro" id="IPR001005">
    <property type="entry name" value="SANT/Myb"/>
</dbReference>
<evidence type="ECO:0000256" key="3">
    <source>
        <dbReference type="SAM" id="MobiDB-lite"/>
    </source>
</evidence>
<dbReference type="CDD" id="cd00167">
    <property type="entry name" value="SANT"/>
    <property type="match status" value="1"/>
</dbReference>
<keyword evidence="1" id="KW-0238">DNA-binding</keyword>
<evidence type="ECO:0000259" key="4">
    <source>
        <dbReference type="PROSITE" id="PS51293"/>
    </source>
</evidence>
<dbReference type="Proteomes" id="UP001454036">
    <property type="component" value="Unassembled WGS sequence"/>
</dbReference>
<name>A0AAV3PD57_LITER</name>
<reference evidence="5 6" key="1">
    <citation type="submission" date="2024-01" db="EMBL/GenBank/DDBJ databases">
        <title>The complete chloroplast genome sequence of Lithospermum erythrorhizon: insights into the phylogenetic relationship among Boraginaceae species and the maternal lineages of purple gromwells.</title>
        <authorList>
            <person name="Okada T."/>
            <person name="Watanabe K."/>
        </authorList>
    </citation>
    <scope>NUCLEOTIDE SEQUENCE [LARGE SCALE GENOMIC DNA]</scope>
</reference>
<dbReference type="PANTHER" id="PTHR21677:SF1">
    <property type="entry name" value="PROTEIN CRAMPED-LIKE"/>
    <property type="match status" value="1"/>
</dbReference>
<dbReference type="Gene3D" id="1.20.58.1880">
    <property type="match status" value="1"/>
</dbReference>
<gene>
    <name evidence="5" type="ORF">LIER_08264</name>
</gene>
<keyword evidence="2" id="KW-0539">Nucleus</keyword>
<dbReference type="EMBL" id="BAABME010001327">
    <property type="protein sequence ID" value="GAA0148967.1"/>
    <property type="molecule type" value="Genomic_DNA"/>
</dbReference>
<proteinExistence type="predicted"/>
<evidence type="ECO:0000313" key="6">
    <source>
        <dbReference type="Proteomes" id="UP001454036"/>
    </source>
</evidence>
<dbReference type="GO" id="GO:0005634">
    <property type="term" value="C:nucleus"/>
    <property type="evidence" value="ECO:0007669"/>
    <property type="project" value="TreeGrafter"/>
</dbReference>
<dbReference type="PROSITE" id="PS51293">
    <property type="entry name" value="SANT"/>
    <property type="match status" value="1"/>
</dbReference>
<accession>A0AAV3PD57</accession>
<feature type="domain" description="SANT" evidence="4">
    <location>
        <begin position="52"/>
        <end position="98"/>
    </location>
</feature>
<protein>
    <submittedName>
        <fullName evidence="5">DNA metabolism protein</fullName>
    </submittedName>
</protein>
<dbReference type="GO" id="GO:0007389">
    <property type="term" value="P:pattern specification process"/>
    <property type="evidence" value="ECO:0007669"/>
    <property type="project" value="TreeGrafter"/>
</dbReference>
<dbReference type="AlphaFoldDB" id="A0AAV3PD57"/>
<dbReference type="InterPro" id="IPR009057">
    <property type="entry name" value="Homeodomain-like_sf"/>
</dbReference>
<feature type="region of interest" description="Disordered" evidence="3">
    <location>
        <begin position="200"/>
        <end position="241"/>
    </location>
</feature>
<dbReference type="InterPro" id="IPR017884">
    <property type="entry name" value="SANT_dom"/>
</dbReference>
<dbReference type="GO" id="GO:0003682">
    <property type="term" value="F:chromatin binding"/>
    <property type="evidence" value="ECO:0007669"/>
    <property type="project" value="InterPro"/>
</dbReference>
<dbReference type="InterPro" id="IPR055315">
    <property type="entry name" value="Cramped-like"/>
</dbReference>
<evidence type="ECO:0000256" key="1">
    <source>
        <dbReference type="ARBA" id="ARBA00023125"/>
    </source>
</evidence>
<dbReference type="SMART" id="SM00717">
    <property type="entry name" value="SANT"/>
    <property type="match status" value="1"/>
</dbReference>
<keyword evidence="6" id="KW-1185">Reference proteome</keyword>
<dbReference type="SUPFAM" id="SSF46689">
    <property type="entry name" value="Homeodomain-like"/>
    <property type="match status" value="1"/>
</dbReference>
<dbReference type="PANTHER" id="PTHR21677">
    <property type="entry name" value="CRAMPED PROTEIN"/>
    <property type="match status" value="1"/>
</dbReference>
<comment type="caution">
    <text evidence="5">The sequence shown here is derived from an EMBL/GenBank/DDBJ whole genome shotgun (WGS) entry which is preliminary data.</text>
</comment>
<evidence type="ECO:0000313" key="5">
    <source>
        <dbReference type="EMBL" id="GAA0148967.1"/>
    </source>
</evidence>